<dbReference type="Pfam" id="PF00072">
    <property type="entry name" value="Response_reg"/>
    <property type="match status" value="1"/>
</dbReference>
<dbReference type="InterPro" id="IPR001789">
    <property type="entry name" value="Sig_transdc_resp-reg_receiver"/>
</dbReference>
<protein>
    <submittedName>
        <fullName evidence="5">Response regulator transcription factor</fullName>
    </submittedName>
</protein>
<dbReference type="InterPro" id="IPR011006">
    <property type="entry name" value="CheY-like_superfamily"/>
</dbReference>
<evidence type="ECO:0000256" key="1">
    <source>
        <dbReference type="ARBA" id="ARBA00023012"/>
    </source>
</evidence>
<dbReference type="InterPro" id="IPR007492">
    <property type="entry name" value="LytTR_DNA-bd_dom"/>
</dbReference>
<dbReference type="SUPFAM" id="SSF52172">
    <property type="entry name" value="CheY-like"/>
    <property type="match status" value="1"/>
</dbReference>
<dbReference type="Proteomes" id="UP000613768">
    <property type="component" value="Unassembled WGS sequence"/>
</dbReference>
<dbReference type="PROSITE" id="PS50110">
    <property type="entry name" value="RESPONSE_REGULATORY"/>
    <property type="match status" value="1"/>
</dbReference>
<keyword evidence="2" id="KW-0597">Phosphoprotein</keyword>
<dbReference type="GO" id="GO:0003677">
    <property type="term" value="F:DNA binding"/>
    <property type="evidence" value="ECO:0007669"/>
    <property type="project" value="InterPro"/>
</dbReference>
<dbReference type="Gene3D" id="3.40.50.2300">
    <property type="match status" value="1"/>
</dbReference>
<organism evidence="5 6">
    <name type="scientific">Pseudomarimonas arenosa</name>
    <dbReference type="NCBI Taxonomy" id="2774145"/>
    <lineage>
        <taxon>Bacteria</taxon>
        <taxon>Pseudomonadati</taxon>
        <taxon>Pseudomonadota</taxon>
        <taxon>Gammaproteobacteria</taxon>
        <taxon>Lysobacterales</taxon>
        <taxon>Lysobacteraceae</taxon>
        <taxon>Pseudomarimonas</taxon>
    </lineage>
</organism>
<feature type="modified residue" description="4-aspartylphosphate" evidence="2">
    <location>
        <position position="58"/>
    </location>
</feature>
<reference evidence="5 6" key="1">
    <citation type="submission" date="2020-09" db="EMBL/GenBank/DDBJ databases">
        <title>Pseudoxanthomonas sp. CAU 1598 isolated from sand of Yaerae Beach.</title>
        <authorList>
            <person name="Kim W."/>
        </authorList>
    </citation>
    <scope>NUCLEOTIDE SEQUENCE [LARGE SCALE GENOMIC DNA]</scope>
    <source>
        <strain evidence="5 6">CAU 1598</strain>
    </source>
</reference>
<dbReference type="GO" id="GO:0000156">
    <property type="term" value="F:phosphorelay response regulator activity"/>
    <property type="evidence" value="ECO:0007669"/>
    <property type="project" value="InterPro"/>
</dbReference>
<dbReference type="InterPro" id="IPR046947">
    <property type="entry name" value="LytR-like"/>
</dbReference>
<comment type="caution">
    <text evidence="5">The sequence shown here is derived from an EMBL/GenBank/DDBJ whole genome shotgun (WGS) entry which is preliminary data.</text>
</comment>
<dbReference type="PROSITE" id="PS50930">
    <property type="entry name" value="HTH_LYTTR"/>
    <property type="match status" value="1"/>
</dbReference>
<name>A0AAW3ZNX9_9GAMM</name>
<feature type="domain" description="HTH LytTR-type" evidence="4">
    <location>
        <begin position="140"/>
        <end position="210"/>
    </location>
</feature>
<dbReference type="PANTHER" id="PTHR37299:SF1">
    <property type="entry name" value="STAGE 0 SPORULATION PROTEIN A HOMOLOG"/>
    <property type="match status" value="1"/>
</dbReference>
<evidence type="ECO:0000256" key="2">
    <source>
        <dbReference type="PROSITE-ProRule" id="PRU00169"/>
    </source>
</evidence>
<evidence type="ECO:0000259" key="4">
    <source>
        <dbReference type="PROSITE" id="PS50930"/>
    </source>
</evidence>
<dbReference type="RefSeq" id="WP_192030306.1">
    <property type="nucleotide sequence ID" value="NZ_JACYTR010000034.1"/>
</dbReference>
<dbReference type="SMART" id="SM00850">
    <property type="entry name" value="LytTR"/>
    <property type="match status" value="1"/>
</dbReference>
<gene>
    <name evidence="5" type="ORF">IFO71_14175</name>
</gene>
<evidence type="ECO:0000313" key="5">
    <source>
        <dbReference type="EMBL" id="MBD8526884.1"/>
    </source>
</evidence>
<evidence type="ECO:0000259" key="3">
    <source>
        <dbReference type="PROSITE" id="PS50110"/>
    </source>
</evidence>
<dbReference type="PANTHER" id="PTHR37299">
    <property type="entry name" value="TRANSCRIPTIONAL REGULATOR-RELATED"/>
    <property type="match status" value="1"/>
</dbReference>
<dbReference type="Gene3D" id="2.40.50.1020">
    <property type="entry name" value="LytTr DNA-binding domain"/>
    <property type="match status" value="1"/>
</dbReference>
<dbReference type="AlphaFoldDB" id="A0AAW3ZNX9"/>
<dbReference type="EMBL" id="JACYTR010000034">
    <property type="protein sequence ID" value="MBD8526884.1"/>
    <property type="molecule type" value="Genomic_DNA"/>
</dbReference>
<feature type="domain" description="Response regulatory" evidence="3">
    <location>
        <begin position="7"/>
        <end position="118"/>
    </location>
</feature>
<dbReference type="Pfam" id="PF04397">
    <property type="entry name" value="LytTR"/>
    <property type="match status" value="1"/>
</dbReference>
<evidence type="ECO:0000313" key="6">
    <source>
        <dbReference type="Proteomes" id="UP000613768"/>
    </source>
</evidence>
<proteinExistence type="predicted"/>
<accession>A0AAW3ZNX9</accession>
<keyword evidence="1" id="KW-0902">Two-component regulatory system</keyword>
<keyword evidence="6" id="KW-1185">Reference proteome</keyword>
<sequence length="238" mass="26740">MSSAVYRYLVVDDEPIAHRIIDDYCQALPHLSLAHHAYDAMQAMAYLAEHSVELIFLDLNMPKLKGFDLLRSMPIRAKVIVTSAHQEFALDGYDLDIADYLLKPFSFERFVKAVNRALGSAAAPQPAPDRSSAPPPLQRIFVKGDRQHHQVALHDIRYVEGCGNYCVLRTIDANIITHRRLSDFEQELPAAEFLRVHKSYLVALDKISSIGSQSLQIGDAEIPIGQTYKQRVMALLQG</sequence>
<dbReference type="SMART" id="SM00448">
    <property type="entry name" value="REC"/>
    <property type="match status" value="1"/>
</dbReference>